<evidence type="ECO:0000313" key="2">
    <source>
        <dbReference type="EMBL" id="KAK1746987.1"/>
    </source>
</evidence>
<proteinExistence type="predicted"/>
<name>A0AAD8YJ27_9STRA</name>
<feature type="region of interest" description="Disordered" evidence="1">
    <location>
        <begin position="119"/>
        <end position="152"/>
    </location>
</feature>
<evidence type="ECO:0000313" key="3">
    <source>
        <dbReference type="Proteomes" id="UP001224775"/>
    </source>
</evidence>
<protein>
    <submittedName>
        <fullName evidence="2">Uncharacterized protein</fullName>
    </submittedName>
</protein>
<sequence>MKLSAAIALAAVGGSSAYSVNRSTLRSLGQKNVAARSNVRNIRSNDIKMEDFGFLKGSGIGFEDAWSGADASDACISEVGLERALNADGLRYKMNKTKDEASQCEPLFGLPGFTVNLPSSERHTLDLPVSTPSGKPLVSPPPPTTKPDRMRN</sequence>
<accession>A0AAD8YJ27</accession>
<dbReference type="AlphaFoldDB" id="A0AAD8YJ27"/>
<evidence type="ECO:0000256" key="1">
    <source>
        <dbReference type="SAM" id="MobiDB-lite"/>
    </source>
</evidence>
<gene>
    <name evidence="2" type="ORF">QTG54_002331</name>
</gene>
<dbReference type="EMBL" id="JATAAI010000003">
    <property type="protein sequence ID" value="KAK1746987.1"/>
    <property type="molecule type" value="Genomic_DNA"/>
</dbReference>
<organism evidence="2 3">
    <name type="scientific">Skeletonema marinoi</name>
    <dbReference type="NCBI Taxonomy" id="267567"/>
    <lineage>
        <taxon>Eukaryota</taxon>
        <taxon>Sar</taxon>
        <taxon>Stramenopiles</taxon>
        <taxon>Ochrophyta</taxon>
        <taxon>Bacillariophyta</taxon>
        <taxon>Coscinodiscophyceae</taxon>
        <taxon>Thalassiosirophycidae</taxon>
        <taxon>Thalassiosirales</taxon>
        <taxon>Skeletonemataceae</taxon>
        <taxon>Skeletonema</taxon>
        <taxon>Skeletonema marinoi-dohrnii complex</taxon>
    </lineage>
</organism>
<keyword evidence="3" id="KW-1185">Reference proteome</keyword>
<reference evidence="2" key="1">
    <citation type="submission" date="2023-06" db="EMBL/GenBank/DDBJ databases">
        <title>Survivors Of The Sea: Transcriptome response of Skeletonema marinoi to long-term dormancy.</title>
        <authorList>
            <person name="Pinder M.I.M."/>
            <person name="Kourtchenko O."/>
            <person name="Robertson E.K."/>
            <person name="Larsson T."/>
            <person name="Maumus F."/>
            <person name="Osuna-Cruz C.M."/>
            <person name="Vancaester E."/>
            <person name="Stenow R."/>
            <person name="Vandepoele K."/>
            <person name="Ploug H."/>
            <person name="Bruchert V."/>
            <person name="Godhe A."/>
            <person name="Topel M."/>
        </authorList>
    </citation>
    <scope>NUCLEOTIDE SEQUENCE</scope>
    <source>
        <strain evidence="2">R05AC</strain>
    </source>
</reference>
<dbReference type="Proteomes" id="UP001224775">
    <property type="component" value="Unassembled WGS sequence"/>
</dbReference>
<comment type="caution">
    <text evidence="2">The sequence shown here is derived from an EMBL/GenBank/DDBJ whole genome shotgun (WGS) entry which is preliminary data.</text>
</comment>